<evidence type="ECO:0000313" key="2">
    <source>
        <dbReference type="EMBL" id="KAJ7667349.1"/>
    </source>
</evidence>
<feature type="region of interest" description="Disordered" evidence="1">
    <location>
        <begin position="90"/>
        <end position="112"/>
    </location>
</feature>
<proteinExistence type="predicted"/>
<dbReference type="EMBL" id="JARKIE010000201">
    <property type="protein sequence ID" value="KAJ7667349.1"/>
    <property type="molecule type" value="Genomic_DNA"/>
</dbReference>
<evidence type="ECO:0000313" key="3">
    <source>
        <dbReference type="Proteomes" id="UP001221757"/>
    </source>
</evidence>
<protein>
    <submittedName>
        <fullName evidence="2">Uncharacterized protein</fullName>
    </submittedName>
</protein>
<sequence>MNQTLLRFTNRSLELPQIEGSLLMSYLLRWCRQCPNASSSKRRTAWQKLSLLARRIWPLLTEVPPRKLARHESPGRLLDRVYNSAKIHLDPETTGLADRGPSGHHQPFPGSA</sequence>
<name>A0AAD7CWN1_MYCRO</name>
<comment type="caution">
    <text evidence="2">The sequence shown here is derived from an EMBL/GenBank/DDBJ whole genome shotgun (WGS) entry which is preliminary data.</text>
</comment>
<evidence type="ECO:0000256" key="1">
    <source>
        <dbReference type="SAM" id="MobiDB-lite"/>
    </source>
</evidence>
<dbReference type="AlphaFoldDB" id="A0AAD7CWN1"/>
<dbReference type="Proteomes" id="UP001221757">
    <property type="component" value="Unassembled WGS sequence"/>
</dbReference>
<keyword evidence="3" id="KW-1185">Reference proteome</keyword>
<accession>A0AAD7CWN1</accession>
<gene>
    <name evidence="2" type="ORF">B0H17DRAFT_1142754</name>
</gene>
<organism evidence="2 3">
    <name type="scientific">Mycena rosella</name>
    <name type="common">Pink bonnet</name>
    <name type="synonym">Agaricus rosellus</name>
    <dbReference type="NCBI Taxonomy" id="1033263"/>
    <lineage>
        <taxon>Eukaryota</taxon>
        <taxon>Fungi</taxon>
        <taxon>Dikarya</taxon>
        <taxon>Basidiomycota</taxon>
        <taxon>Agaricomycotina</taxon>
        <taxon>Agaricomycetes</taxon>
        <taxon>Agaricomycetidae</taxon>
        <taxon>Agaricales</taxon>
        <taxon>Marasmiineae</taxon>
        <taxon>Mycenaceae</taxon>
        <taxon>Mycena</taxon>
    </lineage>
</organism>
<reference evidence="2" key="1">
    <citation type="submission" date="2023-03" db="EMBL/GenBank/DDBJ databases">
        <title>Massive genome expansion in bonnet fungi (Mycena s.s.) driven by repeated elements and novel gene families across ecological guilds.</title>
        <authorList>
            <consortium name="Lawrence Berkeley National Laboratory"/>
            <person name="Harder C.B."/>
            <person name="Miyauchi S."/>
            <person name="Viragh M."/>
            <person name="Kuo A."/>
            <person name="Thoen E."/>
            <person name="Andreopoulos B."/>
            <person name="Lu D."/>
            <person name="Skrede I."/>
            <person name="Drula E."/>
            <person name="Henrissat B."/>
            <person name="Morin E."/>
            <person name="Kohler A."/>
            <person name="Barry K."/>
            <person name="LaButti K."/>
            <person name="Morin E."/>
            <person name="Salamov A."/>
            <person name="Lipzen A."/>
            <person name="Mereny Z."/>
            <person name="Hegedus B."/>
            <person name="Baldrian P."/>
            <person name="Stursova M."/>
            <person name="Weitz H."/>
            <person name="Taylor A."/>
            <person name="Grigoriev I.V."/>
            <person name="Nagy L.G."/>
            <person name="Martin F."/>
            <person name="Kauserud H."/>
        </authorList>
    </citation>
    <scope>NUCLEOTIDE SEQUENCE</scope>
    <source>
        <strain evidence="2">CBHHK067</strain>
    </source>
</reference>